<dbReference type="Proteomes" id="UP000821845">
    <property type="component" value="Chromosome 1"/>
</dbReference>
<name>A0ACB7TH08_HYAAI</name>
<organism evidence="1 2">
    <name type="scientific">Hyalomma asiaticum</name>
    <name type="common">Tick</name>
    <dbReference type="NCBI Taxonomy" id="266040"/>
    <lineage>
        <taxon>Eukaryota</taxon>
        <taxon>Metazoa</taxon>
        <taxon>Ecdysozoa</taxon>
        <taxon>Arthropoda</taxon>
        <taxon>Chelicerata</taxon>
        <taxon>Arachnida</taxon>
        <taxon>Acari</taxon>
        <taxon>Parasitiformes</taxon>
        <taxon>Ixodida</taxon>
        <taxon>Ixodoidea</taxon>
        <taxon>Ixodidae</taxon>
        <taxon>Hyalomminae</taxon>
        <taxon>Hyalomma</taxon>
    </lineage>
</organism>
<comment type="caution">
    <text evidence="1">The sequence shown here is derived from an EMBL/GenBank/DDBJ whole genome shotgun (WGS) entry which is preliminary data.</text>
</comment>
<proteinExistence type="predicted"/>
<reference evidence="1" key="1">
    <citation type="submission" date="2020-05" db="EMBL/GenBank/DDBJ databases">
        <title>Large-scale comparative analyses of tick genomes elucidate their genetic diversity and vector capacities.</title>
        <authorList>
            <person name="Jia N."/>
            <person name="Wang J."/>
            <person name="Shi W."/>
            <person name="Du L."/>
            <person name="Sun Y."/>
            <person name="Zhan W."/>
            <person name="Jiang J."/>
            <person name="Wang Q."/>
            <person name="Zhang B."/>
            <person name="Ji P."/>
            <person name="Sakyi L.B."/>
            <person name="Cui X."/>
            <person name="Yuan T."/>
            <person name="Jiang B."/>
            <person name="Yang W."/>
            <person name="Lam T.T.-Y."/>
            <person name="Chang Q."/>
            <person name="Ding S."/>
            <person name="Wang X."/>
            <person name="Zhu J."/>
            <person name="Ruan X."/>
            <person name="Zhao L."/>
            <person name="Wei J."/>
            <person name="Que T."/>
            <person name="Du C."/>
            <person name="Cheng J."/>
            <person name="Dai P."/>
            <person name="Han X."/>
            <person name="Huang E."/>
            <person name="Gao Y."/>
            <person name="Liu J."/>
            <person name="Shao H."/>
            <person name="Ye R."/>
            <person name="Li L."/>
            <person name="Wei W."/>
            <person name="Wang X."/>
            <person name="Wang C."/>
            <person name="Yang T."/>
            <person name="Huo Q."/>
            <person name="Li W."/>
            <person name="Guo W."/>
            <person name="Chen H."/>
            <person name="Zhou L."/>
            <person name="Ni X."/>
            <person name="Tian J."/>
            <person name="Zhou Y."/>
            <person name="Sheng Y."/>
            <person name="Liu T."/>
            <person name="Pan Y."/>
            <person name="Xia L."/>
            <person name="Li J."/>
            <person name="Zhao F."/>
            <person name="Cao W."/>
        </authorList>
    </citation>
    <scope>NUCLEOTIDE SEQUENCE</scope>
    <source>
        <strain evidence="1">Hyas-2018</strain>
    </source>
</reference>
<evidence type="ECO:0000313" key="1">
    <source>
        <dbReference type="EMBL" id="KAH6946456.1"/>
    </source>
</evidence>
<accession>A0ACB7TH08</accession>
<evidence type="ECO:0000313" key="2">
    <source>
        <dbReference type="Proteomes" id="UP000821845"/>
    </source>
</evidence>
<protein>
    <submittedName>
        <fullName evidence="1">Uncharacterized protein</fullName>
    </submittedName>
</protein>
<dbReference type="EMBL" id="CM023481">
    <property type="protein sequence ID" value="KAH6946456.1"/>
    <property type="molecule type" value="Genomic_DNA"/>
</dbReference>
<sequence length="61" mass="7234">MFEFEIRLAKCVRRPELRYDPSSAEHILQEARHREESLLKARTLLNLCNHLPDFCTLGDHN</sequence>
<gene>
    <name evidence="1" type="ORF">HPB50_013669</name>
</gene>
<keyword evidence="2" id="KW-1185">Reference proteome</keyword>